<sequence length="83" mass="9495">MTMQQRRIRYETTSSAFSSGSCIPGLQGRDSQLETNTRLCPRKSTWSNQVKPHKLLYARQSHISPCVLGTHTMIVTHVRKVYC</sequence>
<evidence type="ECO:0000256" key="1">
    <source>
        <dbReference type="SAM" id="MobiDB-lite"/>
    </source>
</evidence>
<dbReference type="PROSITE" id="PS51257">
    <property type="entry name" value="PROKAR_LIPOPROTEIN"/>
    <property type="match status" value="1"/>
</dbReference>
<accession>A0AAJ0I6A3</accession>
<dbReference type="RefSeq" id="XP_062692022.1">
    <property type="nucleotide sequence ID" value="XM_062837340.1"/>
</dbReference>
<feature type="compositionally biased region" description="Polar residues" evidence="1">
    <location>
        <begin position="1"/>
        <end position="21"/>
    </location>
</feature>
<organism evidence="2 3">
    <name type="scientific">Neurospora hispaniola</name>
    <dbReference type="NCBI Taxonomy" id="588809"/>
    <lineage>
        <taxon>Eukaryota</taxon>
        <taxon>Fungi</taxon>
        <taxon>Dikarya</taxon>
        <taxon>Ascomycota</taxon>
        <taxon>Pezizomycotina</taxon>
        <taxon>Sordariomycetes</taxon>
        <taxon>Sordariomycetidae</taxon>
        <taxon>Sordariales</taxon>
        <taxon>Sordariaceae</taxon>
        <taxon>Neurospora</taxon>
    </lineage>
</organism>
<protein>
    <submittedName>
        <fullName evidence="2">Uncharacterized protein</fullName>
    </submittedName>
</protein>
<proteinExistence type="predicted"/>
<dbReference type="AlphaFoldDB" id="A0AAJ0I6A3"/>
<dbReference type="EMBL" id="JAULSX010000005">
    <property type="protein sequence ID" value="KAK3490839.1"/>
    <property type="molecule type" value="Genomic_DNA"/>
</dbReference>
<dbReference type="Proteomes" id="UP001285908">
    <property type="component" value="Unassembled WGS sequence"/>
</dbReference>
<reference evidence="2 3" key="1">
    <citation type="journal article" date="2023" name="Mol. Phylogenet. Evol.">
        <title>Genome-scale phylogeny and comparative genomics of the fungal order Sordariales.</title>
        <authorList>
            <person name="Hensen N."/>
            <person name="Bonometti L."/>
            <person name="Westerberg I."/>
            <person name="Brannstrom I.O."/>
            <person name="Guillou S."/>
            <person name="Cros-Aarteil S."/>
            <person name="Calhoun S."/>
            <person name="Haridas S."/>
            <person name="Kuo A."/>
            <person name="Mondo S."/>
            <person name="Pangilinan J."/>
            <person name="Riley R."/>
            <person name="LaButti K."/>
            <person name="Andreopoulos B."/>
            <person name="Lipzen A."/>
            <person name="Chen C."/>
            <person name="Yan M."/>
            <person name="Daum C."/>
            <person name="Ng V."/>
            <person name="Clum A."/>
            <person name="Steindorff A."/>
            <person name="Ohm R.A."/>
            <person name="Martin F."/>
            <person name="Silar P."/>
            <person name="Natvig D.O."/>
            <person name="Lalanne C."/>
            <person name="Gautier V."/>
            <person name="Ament-Velasquez S.L."/>
            <person name="Kruys A."/>
            <person name="Hutchinson M.I."/>
            <person name="Powell A.J."/>
            <person name="Barry K."/>
            <person name="Miller A.N."/>
            <person name="Grigoriev I.V."/>
            <person name="Debuchy R."/>
            <person name="Gladieux P."/>
            <person name="Hiltunen Thoren M."/>
            <person name="Johannesson H."/>
        </authorList>
    </citation>
    <scope>NUCLEOTIDE SEQUENCE [LARGE SCALE GENOMIC DNA]</scope>
    <source>
        <strain evidence="2 3">FGSC 10403</strain>
    </source>
</reference>
<comment type="caution">
    <text evidence="2">The sequence shown here is derived from an EMBL/GenBank/DDBJ whole genome shotgun (WGS) entry which is preliminary data.</text>
</comment>
<evidence type="ECO:0000313" key="2">
    <source>
        <dbReference type="EMBL" id="KAK3490839.1"/>
    </source>
</evidence>
<evidence type="ECO:0000313" key="3">
    <source>
        <dbReference type="Proteomes" id="UP001285908"/>
    </source>
</evidence>
<feature type="region of interest" description="Disordered" evidence="1">
    <location>
        <begin position="1"/>
        <end position="29"/>
    </location>
</feature>
<dbReference type="GeneID" id="87874962"/>
<gene>
    <name evidence="2" type="ORF">B0T23DRAFT_382600</name>
</gene>
<name>A0AAJ0I6A3_9PEZI</name>
<keyword evidence="3" id="KW-1185">Reference proteome</keyword>